<dbReference type="GO" id="GO:0005634">
    <property type="term" value="C:nucleus"/>
    <property type="evidence" value="ECO:0007669"/>
    <property type="project" value="UniProtKB-SubCell"/>
</dbReference>
<dbReference type="GO" id="GO:0008270">
    <property type="term" value="F:zinc ion binding"/>
    <property type="evidence" value="ECO:0007669"/>
    <property type="project" value="InterPro"/>
</dbReference>
<keyword evidence="2" id="KW-0539">Nucleus</keyword>
<evidence type="ECO:0000256" key="2">
    <source>
        <dbReference type="ARBA" id="ARBA00023242"/>
    </source>
</evidence>
<comment type="caution">
    <text evidence="4">The sequence shown here is derived from an EMBL/GenBank/DDBJ whole genome shotgun (WGS) entry which is preliminary data.</text>
</comment>
<dbReference type="SMART" id="SM00066">
    <property type="entry name" value="GAL4"/>
    <property type="match status" value="1"/>
</dbReference>
<dbReference type="InterPro" id="IPR021858">
    <property type="entry name" value="Fun_TF"/>
</dbReference>
<dbReference type="InterPro" id="IPR036864">
    <property type="entry name" value="Zn2-C6_fun-type_DNA-bd_sf"/>
</dbReference>
<dbReference type="AlphaFoldDB" id="A0A8H3VCJ3"/>
<dbReference type="GO" id="GO:0000976">
    <property type="term" value="F:transcription cis-regulatory region binding"/>
    <property type="evidence" value="ECO:0007669"/>
    <property type="project" value="TreeGrafter"/>
</dbReference>
<dbReference type="Pfam" id="PF00172">
    <property type="entry name" value="Zn_clus"/>
    <property type="match status" value="1"/>
</dbReference>
<evidence type="ECO:0000256" key="1">
    <source>
        <dbReference type="ARBA" id="ARBA00004123"/>
    </source>
</evidence>
<dbReference type="PANTHER" id="PTHR37534">
    <property type="entry name" value="TRANSCRIPTIONAL ACTIVATOR PROTEIN UGA3"/>
    <property type="match status" value="1"/>
</dbReference>
<comment type="subcellular location">
    <subcellularLocation>
        <location evidence="1">Nucleus</location>
    </subcellularLocation>
</comment>
<reference evidence="4 5" key="1">
    <citation type="submission" date="2018-12" db="EMBL/GenBank/DDBJ databases">
        <title>Venturia inaequalis Genome Resource.</title>
        <authorList>
            <person name="Lichtner F.J."/>
        </authorList>
    </citation>
    <scope>NUCLEOTIDE SEQUENCE [LARGE SCALE GENOMIC DNA]</scope>
    <source>
        <strain evidence="4 5">120213</strain>
    </source>
</reference>
<evidence type="ECO:0000313" key="4">
    <source>
        <dbReference type="EMBL" id="KAE9987407.1"/>
    </source>
</evidence>
<protein>
    <recommendedName>
        <fullName evidence="3">Zn(2)-C6 fungal-type domain-containing protein</fullName>
    </recommendedName>
</protein>
<dbReference type="GO" id="GO:0045944">
    <property type="term" value="P:positive regulation of transcription by RNA polymerase II"/>
    <property type="evidence" value="ECO:0007669"/>
    <property type="project" value="TreeGrafter"/>
</dbReference>
<dbReference type="GO" id="GO:0000981">
    <property type="term" value="F:DNA-binding transcription factor activity, RNA polymerase II-specific"/>
    <property type="evidence" value="ECO:0007669"/>
    <property type="project" value="InterPro"/>
</dbReference>
<dbReference type="InterPro" id="IPR001138">
    <property type="entry name" value="Zn2Cys6_DnaBD"/>
</dbReference>
<feature type="domain" description="Zn(2)-C6 fungal-type" evidence="3">
    <location>
        <begin position="32"/>
        <end position="60"/>
    </location>
</feature>
<evidence type="ECO:0000313" key="5">
    <source>
        <dbReference type="Proteomes" id="UP000447873"/>
    </source>
</evidence>
<dbReference type="PROSITE" id="PS50048">
    <property type="entry name" value="ZN2_CY6_FUNGAL_2"/>
    <property type="match status" value="1"/>
</dbReference>
<dbReference type="SUPFAM" id="SSF57701">
    <property type="entry name" value="Zn2/Cys6 DNA-binding domain"/>
    <property type="match status" value="1"/>
</dbReference>
<proteinExistence type="predicted"/>
<dbReference type="PROSITE" id="PS00463">
    <property type="entry name" value="ZN2_CY6_FUNGAL_1"/>
    <property type="match status" value="1"/>
</dbReference>
<dbReference type="CDD" id="cd00067">
    <property type="entry name" value="GAL4"/>
    <property type="match status" value="1"/>
</dbReference>
<name>A0A8H3VCJ3_VENIN</name>
<dbReference type="PANTHER" id="PTHR37534:SF4">
    <property type="entry name" value="ZN(II)2CYS6 TRANSCRIPTION FACTOR (EUROFUNG)"/>
    <property type="match status" value="1"/>
</dbReference>
<gene>
    <name evidence="4" type="ORF">EG328_002763</name>
</gene>
<dbReference type="CDD" id="cd12148">
    <property type="entry name" value="fungal_TF_MHR"/>
    <property type="match status" value="1"/>
</dbReference>
<evidence type="ECO:0000259" key="3">
    <source>
        <dbReference type="PROSITE" id="PS50048"/>
    </source>
</evidence>
<dbReference type="EMBL" id="WNWS01000018">
    <property type="protein sequence ID" value="KAE9987407.1"/>
    <property type="molecule type" value="Genomic_DNA"/>
</dbReference>
<dbReference type="Gene3D" id="4.10.240.10">
    <property type="entry name" value="Zn(2)-C6 fungal-type DNA-binding domain"/>
    <property type="match status" value="1"/>
</dbReference>
<dbReference type="Pfam" id="PF11951">
    <property type="entry name" value="Fungal_trans_2"/>
    <property type="match status" value="1"/>
</dbReference>
<organism evidence="4 5">
    <name type="scientific">Venturia inaequalis</name>
    <name type="common">Apple scab fungus</name>
    <dbReference type="NCBI Taxonomy" id="5025"/>
    <lineage>
        <taxon>Eukaryota</taxon>
        <taxon>Fungi</taxon>
        <taxon>Dikarya</taxon>
        <taxon>Ascomycota</taxon>
        <taxon>Pezizomycotina</taxon>
        <taxon>Dothideomycetes</taxon>
        <taxon>Pleosporomycetidae</taxon>
        <taxon>Venturiales</taxon>
        <taxon>Venturiaceae</taxon>
        <taxon>Venturia</taxon>
    </lineage>
</organism>
<sequence>MTATAENTCIDGAQESIAIAKRVRTRTRTRTGCWNCRRKRRKCDERRPICSNCLLKNESCHRGLKLSFRPENLQTLPSDHPSMRPPCGPGSTHISRIEIFDVTHEVIRDYWNEVRILANECNNSSPSTETVGRRAVSYLSLPLEDSSAAVIEPDDTQTISDLGADDGCPLPSFMLPMDTHDRPVCGIPLRSYEEAPSGAANLVDFSRSEQANPTLTRRLTPRTPLVDFPGTSFLDNLTYASTNSPDSSFNDGIFLPGSAYLELHSTLRSHMFDSARSIAPTRQHSPEYQAVPDETQENTPGNASFFAPREQASLISSLAPTPGMVELAQQEEYELWKNWTDEIGPWLDKFDNACHFGLTLPLLAKDHSHLRVSMLALSARQLERKDAKRSQEGSLALYQEAIHQLIPQLQTRTTATVASCVVLCVLEMMSCSPRMWRRHVEGCARMIESIGIDGFSGGVEQALFWCFARMDLCGGLISSTPTIILTRDWAPGQAFNEQIKQFRDSARFDMYACSAVFLCAKVLEILASEIIGTGWSELFAYLEDWYLNRPAELKPILELDAPDNDYSRPFPIILFSNGSAISSNQLYHTAAVLMLQKRPRESVLHQKPRSILWHARRICAISMSNTHHGSWTNSIQPLWIAGQIMSHPAEHRAILEMYEKIERETGWGANWRAKDLKEYWGELDND</sequence>
<dbReference type="Proteomes" id="UP000447873">
    <property type="component" value="Unassembled WGS sequence"/>
</dbReference>
<accession>A0A8H3VCJ3</accession>